<gene>
    <name evidence="1" type="ORF">I215_01600</name>
</gene>
<protein>
    <submittedName>
        <fullName evidence="1">Uncharacterized protein</fullName>
    </submittedName>
</protein>
<evidence type="ECO:0000313" key="2">
    <source>
        <dbReference type="Proteomes" id="UP000007364"/>
    </source>
</evidence>
<organism evidence="1 2">
    <name type="scientific">Galbibacter marinus</name>
    <dbReference type="NCBI Taxonomy" id="555500"/>
    <lineage>
        <taxon>Bacteria</taxon>
        <taxon>Pseudomonadati</taxon>
        <taxon>Bacteroidota</taxon>
        <taxon>Flavobacteriia</taxon>
        <taxon>Flavobacteriales</taxon>
        <taxon>Flavobacteriaceae</taxon>
        <taxon>Galbibacter</taxon>
    </lineage>
</organism>
<name>K2P794_9FLAO</name>
<dbReference type="Proteomes" id="UP000007364">
    <property type="component" value="Unassembled WGS sequence"/>
</dbReference>
<dbReference type="OrthoDB" id="795069at2"/>
<proteinExistence type="predicted"/>
<dbReference type="AlphaFoldDB" id="K2P794"/>
<comment type="caution">
    <text evidence="1">The sequence shown here is derived from an EMBL/GenBank/DDBJ whole genome shotgun (WGS) entry which is preliminary data.</text>
</comment>
<dbReference type="eggNOG" id="ENOG5032C43">
    <property type="taxonomic scope" value="Bacteria"/>
</dbReference>
<dbReference type="RefSeq" id="WP_008990197.1">
    <property type="nucleotide sequence ID" value="NZ_AMSG01000001.1"/>
</dbReference>
<keyword evidence="2" id="KW-1185">Reference proteome</keyword>
<sequence length="189" mass="22822">MIDNVKFYVLDKGSFDFRTEEKQTVELKSKFNRQTGEIEEYPKKGMYYNMQVNLLKKSSFIKGSLHKLHNLILDRKEHNYNDFSFCELEQTLDFMCDELYVRPEETKITNLEFGLNIDLPIDADRFLDHMLLMYDFKAPNRNETFNGKGNYREFKRTDYSFKIYNKTKHYKQKGNVVRFEIKITRSRLL</sequence>
<dbReference type="EMBL" id="AMSG01000001">
    <property type="protein sequence ID" value="EKF56868.1"/>
    <property type="molecule type" value="Genomic_DNA"/>
</dbReference>
<reference evidence="1 2" key="1">
    <citation type="journal article" date="2012" name="J. Bacteriol.">
        <title>Genome Sequence of Galbibacter marinum Type Strain ck-I2-15.</title>
        <authorList>
            <person name="Lai Q."/>
            <person name="Li C."/>
            <person name="Shao Z."/>
        </authorList>
    </citation>
    <scope>NUCLEOTIDE SEQUENCE [LARGE SCALE GENOMIC DNA]</scope>
    <source>
        <strain evidence="2">ck-I2-15</strain>
    </source>
</reference>
<dbReference type="STRING" id="555500.I215_01600"/>
<accession>K2P794</accession>
<evidence type="ECO:0000313" key="1">
    <source>
        <dbReference type="EMBL" id="EKF56868.1"/>
    </source>
</evidence>